<dbReference type="EMBL" id="BOPG01000085">
    <property type="protein sequence ID" value="GIJ63017.1"/>
    <property type="molecule type" value="Genomic_DNA"/>
</dbReference>
<organism evidence="3 4">
    <name type="scientific">Virgisporangium aurantiacum</name>
    <dbReference type="NCBI Taxonomy" id="175570"/>
    <lineage>
        <taxon>Bacteria</taxon>
        <taxon>Bacillati</taxon>
        <taxon>Actinomycetota</taxon>
        <taxon>Actinomycetes</taxon>
        <taxon>Micromonosporales</taxon>
        <taxon>Micromonosporaceae</taxon>
        <taxon>Virgisporangium</taxon>
    </lineage>
</organism>
<keyword evidence="4" id="KW-1185">Reference proteome</keyword>
<dbReference type="InterPro" id="IPR008979">
    <property type="entry name" value="Galactose-bd-like_sf"/>
</dbReference>
<evidence type="ECO:0000313" key="4">
    <source>
        <dbReference type="Proteomes" id="UP000612585"/>
    </source>
</evidence>
<dbReference type="Gene3D" id="2.60.120.260">
    <property type="entry name" value="Galactose-binding domain-like"/>
    <property type="match status" value="2"/>
</dbReference>
<comment type="caution">
    <text evidence="3">The sequence shown here is derived from an EMBL/GenBank/DDBJ whole genome shotgun (WGS) entry which is preliminary data.</text>
</comment>
<keyword evidence="1" id="KW-0812">Transmembrane</keyword>
<name>A0A8J3ZF89_9ACTN</name>
<protein>
    <recommendedName>
        <fullName evidence="2">F5/8 type C domain-containing protein</fullName>
    </recommendedName>
</protein>
<accession>A0A8J3ZF89</accession>
<dbReference type="AlphaFoldDB" id="A0A8J3ZF89"/>
<dbReference type="Proteomes" id="UP000612585">
    <property type="component" value="Unassembled WGS sequence"/>
</dbReference>
<dbReference type="SUPFAM" id="SSF49785">
    <property type="entry name" value="Galactose-binding domain-like"/>
    <property type="match status" value="1"/>
</dbReference>
<proteinExistence type="predicted"/>
<evidence type="ECO:0000313" key="3">
    <source>
        <dbReference type="EMBL" id="GIJ63017.1"/>
    </source>
</evidence>
<keyword evidence="1" id="KW-1133">Transmembrane helix</keyword>
<keyword evidence="1" id="KW-0472">Membrane</keyword>
<evidence type="ECO:0000259" key="2">
    <source>
        <dbReference type="Pfam" id="PF00754"/>
    </source>
</evidence>
<dbReference type="Pfam" id="PF00754">
    <property type="entry name" value="F5_F8_type_C"/>
    <property type="match status" value="1"/>
</dbReference>
<reference evidence="3" key="1">
    <citation type="submission" date="2021-01" db="EMBL/GenBank/DDBJ databases">
        <title>Whole genome shotgun sequence of Virgisporangium aurantiacum NBRC 16421.</title>
        <authorList>
            <person name="Komaki H."/>
            <person name="Tamura T."/>
        </authorList>
    </citation>
    <scope>NUCLEOTIDE SEQUENCE</scope>
    <source>
        <strain evidence="3">NBRC 16421</strain>
    </source>
</reference>
<sequence>MRERVLRLPGSMSRVRQRRVLPIAVVVLVALVSLLIGSIRPQAGATELTVASPLLGAVRWDFWYPGNARKGIVDPTLFTDFPSRQPVYGWYDNNASGGVPDHAAVMDRQITDAADRGLDYWAFVWYDPLQQYPSCCGQAMKPFEDYMASPLKQRMKFTFIIQSDGVAGGDPTDPNSRESHWRSDFVPHFKQMLSDPQYLKISGAGGAAFAEPRPVVYWFDTPALASKPRGFGASWATEMAYFIKEIDSVPGLGKPFFVDNNMNLGAYDTFGSANGQEFIKAVTSYGPSGASPGSGRQCWSAQAAKDVANRGPYPGRTGLLTVPGVTPVNDPRPRNPENYGFSYGFHSQAPTYSQWRTHLSSTYDWMRSHRAQVTDPPIALTYAWNELDEGGGGIIPTVQDGTRYLDAIASVESGRLPDTWDDVFNGDNCSIARAGSGWVHWAPSPGLYDDDEEISLGGGDTATLASDDTIGFEVTGTRGPNRGVMQIYIDNVLRATVQLNSSTWRIREVLYRDFTLPSGRHTVRLRNASTQGLQMGVDTITARVRPLRSGPNLALGHPPASAYTASSVWDGNQAAPTAFDGQPGTWWQAASGSTFNEQWLAVTFPGPTTFNRVVLSEYEDNRTTGYRIEFCPQVSCQDGQWQVAYTGTTIGPSTTATFPEVTGQRARIRFTAGRFTPIIFEFAIHHAT</sequence>
<dbReference type="Gene3D" id="3.20.20.80">
    <property type="entry name" value="Glycosidases"/>
    <property type="match status" value="1"/>
</dbReference>
<feature type="transmembrane region" description="Helical" evidence="1">
    <location>
        <begin position="20"/>
        <end position="39"/>
    </location>
</feature>
<gene>
    <name evidence="3" type="ORF">Vau01_105330</name>
</gene>
<feature type="domain" description="F5/8 type C" evidence="2">
    <location>
        <begin position="564"/>
        <end position="672"/>
    </location>
</feature>
<dbReference type="InterPro" id="IPR000421">
    <property type="entry name" value="FA58C"/>
</dbReference>
<evidence type="ECO:0000256" key="1">
    <source>
        <dbReference type="SAM" id="Phobius"/>
    </source>
</evidence>